<feature type="region of interest" description="Disordered" evidence="21">
    <location>
        <begin position="1"/>
        <end position="51"/>
    </location>
</feature>
<feature type="compositionally biased region" description="Low complexity" evidence="21">
    <location>
        <begin position="622"/>
        <end position="637"/>
    </location>
</feature>
<keyword evidence="11" id="KW-0694">RNA-binding</keyword>
<feature type="compositionally biased region" description="Polar residues" evidence="21">
    <location>
        <begin position="976"/>
        <end position="990"/>
    </location>
</feature>
<dbReference type="PRINTS" id="PR00007">
    <property type="entry name" value="COMPLEMNTC1Q"/>
</dbReference>
<feature type="region of interest" description="Disordered" evidence="21">
    <location>
        <begin position="949"/>
        <end position="993"/>
    </location>
</feature>
<feature type="compositionally biased region" description="Basic and acidic residues" evidence="21">
    <location>
        <begin position="355"/>
        <end position="413"/>
    </location>
</feature>
<keyword evidence="8" id="KW-0479">Metal-binding</keyword>
<proteinExistence type="inferred from homology"/>
<evidence type="ECO:0000313" key="24">
    <source>
        <dbReference type="Proteomes" id="UP000586634"/>
    </source>
</evidence>
<feature type="compositionally biased region" description="Basic and acidic residues" evidence="21">
    <location>
        <begin position="554"/>
        <end position="565"/>
    </location>
</feature>
<keyword evidence="13" id="KW-0652">Protein synthesis inhibitor</keyword>
<feature type="compositionally biased region" description="Low complexity" evidence="21">
    <location>
        <begin position="877"/>
        <end position="890"/>
    </location>
</feature>
<feature type="region of interest" description="Disordered" evidence="21">
    <location>
        <begin position="615"/>
        <end position="716"/>
    </location>
</feature>
<feature type="domain" description="C1q" evidence="22">
    <location>
        <begin position="1013"/>
        <end position="1147"/>
    </location>
</feature>
<protein>
    <recommendedName>
        <fullName evidence="16">Caprin-2</fullName>
    </recommendedName>
    <alternativeName>
        <fullName evidence="18">C1q domain-containing protein 1</fullName>
    </alternativeName>
    <alternativeName>
        <fullName evidence="17">Cytoplasmic activation/proliferation-associated protein 2</fullName>
    </alternativeName>
    <alternativeName>
        <fullName evidence="19">RNA granule protein 140</fullName>
    </alternativeName>
</protein>
<dbReference type="GO" id="GO:0005102">
    <property type="term" value="F:signaling receptor binding"/>
    <property type="evidence" value="ECO:0007669"/>
    <property type="project" value="TreeGrafter"/>
</dbReference>
<accession>A0A7L1HHW3</accession>
<reference evidence="23 24" key="1">
    <citation type="submission" date="2019-09" db="EMBL/GenBank/DDBJ databases">
        <title>Bird 10,000 Genomes (B10K) Project - Family phase.</title>
        <authorList>
            <person name="Zhang G."/>
        </authorList>
    </citation>
    <scope>NUCLEOTIDE SEQUENCE [LARGE SCALE GENOMIC DNA]</scope>
    <source>
        <strain evidence="23">B10K-DU-002-14</strain>
        <tissue evidence="23">Muscle</tissue>
    </source>
</reference>
<evidence type="ECO:0000256" key="3">
    <source>
        <dbReference type="ARBA" id="ARBA00007950"/>
    </source>
</evidence>
<keyword evidence="7" id="KW-0341">Growth regulation</keyword>
<evidence type="ECO:0000256" key="10">
    <source>
        <dbReference type="ARBA" id="ARBA00022837"/>
    </source>
</evidence>
<evidence type="ECO:0000256" key="14">
    <source>
        <dbReference type="ARBA" id="ARBA00059021"/>
    </source>
</evidence>
<feature type="compositionally biased region" description="Basic and acidic residues" evidence="21">
    <location>
        <begin position="18"/>
        <end position="27"/>
    </location>
</feature>
<feature type="region of interest" description="Disordered" evidence="21">
    <location>
        <begin position="353"/>
        <end position="580"/>
    </location>
</feature>
<name>A0A7L1HHW3_9CHAR</name>
<feature type="compositionally biased region" description="Low complexity" evidence="21">
    <location>
        <begin position="531"/>
        <end position="543"/>
    </location>
</feature>
<dbReference type="GO" id="GO:0046872">
    <property type="term" value="F:metal ion binding"/>
    <property type="evidence" value="ECO:0007669"/>
    <property type="project" value="UniProtKB-KW"/>
</dbReference>
<keyword evidence="5" id="KW-0963">Cytoplasm</keyword>
<keyword evidence="20" id="KW-0175">Coiled coil</keyword>
<dbReference type="GO" id="GO:0090263">
    <property type="term" value="P:positive regulation of canonical Wnt signaling pathway"/>
    <property type="evidence" value="ECO:0007669"/>
    <property type="project" value="TreeGrafter"/>
</dbReference>
<evidence type="ECO:0000256" key="8">
    <source>
        <dbReference type="ARBA" id="ARBA00022723"/>
    </source>
</evidence>
<dbReference type="Pfam" id="PF00386">
    <property type="entry name" value="C1q"/>
    <property type="match status" value="1"/>
</dbReference>
<dbReference type="Proteomes" id="UP000586634">
    <property type="component" value="Unassembled WGS sequence"/>
</dbReference>
<feature type="compositionally biased region" description="Polar residues" evidence="21">
    <location>
        <begin position="755"/>
        <end position="765"/>
    </location>
</feature>
<evidence type="ECO:0000256" key="19">
    <source>
        <dbReference type="ARBA" id="ARBA00081559"/>
    </source>
</evidence>
<evidence type="ECO:0000256" key="16">
    <source>
        <dbReference type="ARBA" id="ARBA00067331"/>
    </source>
</evidence>
<feature type="non-terminal residue" evidence="23">
    <location>
        <position position="1147"/>
    </location>
</feature>
<dbReference type="GO" id="GO:0003723">
    <property type="term" value="F:RNA binding"/>
    <property type="evidence" value="ECO:0007669"/>
    <property type="project" value="UniProtKB-KW"/>
</dbReference>
<sequence length="1147" mass="128700">MVQLSQAPFHHSSSPSGRSEEGEEKSMKAAKQQVNPSGENQPLSSSLQSALNSAASPSQAYETYIDNGLICLKHKIRNIEKKKLKLEDYKDRLKKGEALNQDQLEAVEKYDEVVHNLEFAKELQKTFSGLSQDLLKAQKKAQRRESLLKLEAEKKKLRTILQVQYVLQNFTQEHVQKDFKGGVNGAIYLPSKELDYLIRFAKLTCPERNESLSVEDQMEQSSLYFWDLLEGSEKPVVGTTYKHMKDLLSKLLDSGYFESIPTPRTTVPVKELEEEVNRRPERTRQMLKGESVKEPESIMELMKSEIQPQEFLNRRYLPEAEYSVKKKPEEPKSWEAECARKRDPPKSWEMLVDVEEQKQETLKPWEARVRQQEAKRPDSPKPWEACVKEEEQKHESTKPWETRVEEQQKKQETPKAWVARVREEQESPKPWVAKVREEQEQKKQESPKPWVTKVKEESEQKQESPKPWVTQTREQPEQKKPEPVKAWDMPVREEPEKKKQEPVKAWAARVREEPEQKKQETREAWEKADRQQQVPSQQLQNPPKSWGAASVGPKKFDMEPKEVPKPVHQPAAEFCSTSTLPKDPVLRREKLQDLMTQIQGTYNFMQESILDFDKASPSAIGSSQPPSATPASSPVASKEQKLPSQSDFLQQPLQAAASSVTLRGSNTSLASADQTLSGSETEDLVTPQAPQASASLSQETEKYTSQPLYQTSSHVSEPLIPKKIEIAQATIPIPSEPQSPLPTSSTSMSSVPPAQTFQSPPASSSSVTITAAPFQAMQTVFKVNAPLPPRKDQEIKEDSSYSAGYNQSFSTASTQTPPQCQLQSSHVAEQTSLSQESLSSAVNYQPDGAVPVSNGSLAFYPAQTNVIPRPPQPYLNSRGSVRGSARGGRSLANSYRSPGGYKGFDAYRGSPSITNGNYGQLQFPGRDYAGMPYSQRDVNYQQCYKRGGITGGPRANSRAGWSDSSQVSSPERDNETFNSGDSGQGDSRSITPVDMPVTSQAATILPVHVYPLPQQMRVAFSAARTSNLAPGTLDQPIVFDLLLNNLGETFDIQLGRFNCPVNGTYVFIFHMLKLAVNVPLYVNLMKNEEVLVSAYANDGAPDHETASNHAVLQLFQGDQIWLRLHRGAIYGSSWKYSTFSGYLLYQD</sequence>
<dbReference type="PANTHER" id="PTHR22922">
    <property type="entry name" value="GPI-ANCHORED PROTEIN P137"/>
    <property type="match status" value="1"/>
</dbReference>
<feature type="compositionally biased region" description="Polar residues" evidence="21">
    <location>
        <begin position="800"/>
        <end position="827"/>
    </location>
</feature>
<keyword evidence="24" id="KW-1185">Reference proteome</keyword>
<dbReference type="InterPro" id="IPR001073">
    <property type="entry name" value="C1q_dom"/>
</dbReference>
<evidence type="ECO:0000256" key="18">
    <source>
        <dbReference type="ARBA" id="ARBA00080108"/>
    </source>
</evidence>
<comment type="caution">
    <text evidence="23">The sequence shown here is derived from an EMBL/GenBank/DDBJ whole genome shotgun (WGS) entry which is preliminary data.</text>
</comment>
<dbReference type="PANTHER" id="PTHR22922:SF5">
    <property type="entry name" value="CAPRIN-2"/>
    <property type="match status" value="1"/>
</dbReference>
<evidence type="ECO:0000256" key="21">
    <source>
        <dbReference type="SAM" id="MobiDB-lite"/>
    </source>
</evidence>
<dbReference type="InterPro" id="IPR028816">
    <property type="entry name" value="Caprin"/>
</dbReference>
<feature type="compositionally biased region" description="Basic and acidic residues" evidence="21">
    <location>
        <begin position="509"/>
        <end position="530"/>
    </location>
</feature>
<feature type="region of interest" description="Disordered" evidence="21">
    <location>
        <begin position="869"/>
        <end position="896"/>
    </location>
</feature>
<dbReference type="GO" id="GO:0017148">
    <property type="term" value="P:negative regulation of translation"/>
    <property type="evidence" value="ECO:0007669"/>
    <property type="project" value="UniProtKB-KW"/>
</dbReference>
<dbReference type="SUPFAM" id="SSF49842">
    <property type="entry name" value="TNF-like"/>
    <property type="match status" value="1"/>
</dbReference>
<evidence type="ECO:0000256" key="13">
    <source>
        <dbReference type="ARBA" id="ARBA00023193"/>
    </source>
</evidence>
<feature type="compositionally biased region" description="Low complexity" evidence="21">
    <location>
        <begin position="40"/>
        <end position="51"/>
    </location>
</feature>
<comment type="similarity">
    <text evidence="3">Belongs to the caprin family.</text>
</comment>
<dbReference type="Gene3D" id="2.60.120.40">
    <property type="match status" value="1"/>
</dbReference>
<dbReference type="GO" id="GO:0030154">
    <property type="term" value="P:cell differentiation"/>
    <property type="evidence" value="ECO:0007669"/>
    <property type="project" value="UniProtKB-KW"/>
</dbReference>
<feature type="region of interest" description="Disordered" evidence="21">
    <location>
        <begin position="733"/>
        <end position="765"/>
    </location>
</feature>
<evidence type="ECO:0000256" key="7">
    <source>
        <dbReference type="ARBA" id="ARBA00022604"/>
    </source>
</evidence>
<keyword evidence="6" id="KW-0597">Phosphoprotein</keyword>
<evidence type="ECO:0000256" key="2">
    <source>
        <dbReference type="ARBA" id="ARBA00004496"/>
    </source>
</evidence>
<dbReference type="Pfam" id="PF18293">
    <property type="entry name" value="Caprin-1_dimer"/>
    <property type="match status" value="1"/>
</dbReference>
<feature type="compositionally biased region" description="Polar residues" evidence="21">
    <location>
        <begin position="688"/>
        <end position="715"/>
    </location>
</feature>
<evidence type="ECO:0000256" key="20">
    <source>
        <dbReference type="SAM" id="Coils"/>
    </source>
</evidence>
<dbReference type="AlphaFoldDB" id="A0A7L1HHW3"/>
<feature type="compositionally biased region" description="Basic and acidic residues" evidence="21">
    <location>
        <begin position="434"/>
        <end position="446"/>
    </location>
</feature>
<evidence type="ECO:0000256" key="11">
    <source>
        <dbReference type="ARBA" id="ARBA00022884"/>
    </source>
</evidence>
<dbReference type="InterPro" id="IPR008983">
    <property type="entry name" value="Tumour_necrosis_fac-like_dom"/>
</dbReference>
<feature type="compositionally biased region" description="Basic and acidic residues" evidence="21">
    <location>
        <begin position="453"/>
        <end position="464"/>
    </location>
</feature>
<feature type="non-terminal residue" evidence="23">
    <location>
        <position position="1"/>
    </location>
</feature>
<evidence type="ECO:0000256" key="4">
    <source>
        <dbReference type="ARBA" id="ARBA00022475"/>
    </source>
</evidence>
<dbReference type="FunFam" id="2.60.120.40:FF:000003">
    <property type="entry name" value="caprin-2 isoform X1"/>
    <property type="match status" value="1"/>
</dbReference>
<comment type="subunit">
    <text evidence="15">Homotrimer; via C1q domain. Found in a complex with LRP6, CCNY and CDK14 during G2/M stage; CAPRIN2 functions as a scaffold for the complex by binding to CCNY via its N terminus and to CDK14 via its C terminus. Interacts with LRP5. Interacts with LRP6.</text>
</comment>
<keyword evidence="9" id="KW-0221">Differentiation</keyword>
<feature type="compositionally biased region" description="Basic and acidic residues" evidence="21">
    <location>
        <begin position="474"/>
        <end position="502"/>
    </location>
</feature>
<comment type="subcellular location">
    <subcellularLocation>
        <location evidence="1">Cell membrane</location>
        <topology evidence="1">Peripheral membrane protein</topology>
    </subcellularLocation>
    <subcellularLocation>
        <location evidence="2">Cytoplasm</location>
    </subcellularLocation>
</comment>
<keyword evidence="12" id="KW-0472">Membrane</keyword>
<evidence type="ECO:0000256" key="17">
    <source>
        <dbReference type="ARBA" id="ARBA00078232"/>
    </source>
</evidence>
<evidence type="ECO:0000259" key="22">
    <source>
        <dbReference type="PROSITE" id="PS50871"/>
    </source>
</evidence>
<evidence type="ECO:0000256" key="9">
    <source>
        <dbReference type="ARBA" id="ARBA00022782"/>
    </source>
</evidence>
<gene>
    <name evidence="23" type="primary">Caprin2</name>
    <name evidence="23" type="ORF">NYCSEM_R13363</name>
</gene>
<evidence type="ECO:0000256" key="15">
    <source>
        <dbReference type="ARBA" id="ARBA00064065"/>
    </source>
</evidence>
<dbReference type="GO" id="GO:0005737">
    <property type="term" value="C:cytoplasm"/>
    <property type="evidence" value="ECO:0007669"/>
    <property type="project" value="UniProtKB-SubCell"/>
</dbReference>
<evidence type="ECO:0000256" key="6">
    <source>
        <dbReference type="ARBA" id="ARBA00022553"/>
    </source>
</evidence>
<feature type="compositionally biased region" description="Polar residues" evidence="21">
    <location>
        <begin position="642"/>
        <end position="679"/>
    </location>
</feature>
<comment type="function">
    <text evidence="14">Promotes phosphorylation of the Wnt coreceptor LRP6, leading to increased activity of the canonical Wnt signaling pathway. Facilitates constitutive LRP6 phosphorylation by CDK14/CCNY during G2/M stage of the cell cycle, which may potentiate cells for Wnt signaling. May regulate the transport and translation of mRNAs, modulating for instance the expression of proteins involved in synaptic plasticity in neurons. Involved in regulation of growth as erythroblasts shift from a highly proliferative state towards their terminal phase of differentiation. May be involved in apoptosis.</text>
</comment>
<organism evidence="23 24">
    <name type="scientific">Nycticryphes semicollaris</name>
    <dbReference type="NCBI Taxonomy" id="227226"/>
    <lineage>
        <taxon>Eukaryota</taxon>
        <taxon>Metazoa</taxon>
        <taxon>Chordata</taxon>
        <taxon>Craniata</taxon>
        <taxon>Vertebrata</taxon>
        <taxon>Euteleostomi</taxon>
        <taxon>Archelosauria</taxon>
        <taxon>Archosauria</taxon>
        <taxon>Dinosauria</taxon>
        <taxon>Saurischia</taxon>
        <taxon>Theropoda</taxon>
        <taxon>Coelurosauria</taxon>
        <taxon>Aves</taxon>
        <taxon>Neognathae</taxon>
        <taxon>Neoaves</taxon>
        <taxon>Charadriiformes</taxon>
        <taxon>Rostratulidae</taxon>
        <taxon>Nycticryphes</taxon>
    </lineage>
</organism>
<dbReference type="GO" id="GO:0005886">
    <property type="term" value="C:plasma membrane"/>
    <property type="evidence" value="ECO:0007669"/>
    <property type="project" value="UniProtKB-SubCell"/>
</dbReference>
<feature type="compositionally biased region" description="Low complexity" evidence="21">
    <location>
        <begin position="741"/>
        <end position="753"/>
    </location>
</feature>
<evidence type="ECO:0000313" key="23">
    <source>
        <dbReference type="EMBL" id="NXN25341.1"/>
    </source>
</evidence>
<keyword evidence="4" id="KW-1003">Cell membrane</keyword>
<keyword evidence="10" id="KW-0106">Calcium</keyword>
<dbReference type="SMART" id="SM00110">
    <property type="entry name" value="C1Q"/>
    <property type="match status" value="1"/>
</dbReference>
<evidence type="ECO:0000256" key="1">
    <source>
        <dbReference type="ARBA" id="ARBA00004202"/>
    </source>
</evidence>
<feature type="coiled-coil region" evidence="20">
    <location>
        <begin position="72"/>
        <end position="140"/>
    </location>
</feature>
<dbReference type="InterPro" id="IPR022070">
    <property type="entry name" value="Caprin-1_C"/>
</dbReference>
<dbReference type="PROSITE" id="PS50871">
    <property type="entry name" value="C1Q"/>
    <property type="match status" value="1"/>
</dbReference>
<dbReference type="Pfam" id="PF12287">
    <property type="entry name" value="Caprin-1_C"/>
    <property type="match status" value="1"/>
</dbReference>
<evidence type="ECO:0000256" key="5">
    <source>
        <dbReference type="ARBA" id="ARBA00022490"/>
    </source>
</evidence>
<dbReference type="EMBL" id="VXBJ01002763">
    <property type="protein sequence ID" value="NXN25341.1"/>
    <property type="molecule type" value="Genomic_DNA"/>
</dbReference>
<dbReference type="OrthoDB" id="10062814at2759"/>
<evidence type="ECO:0000256" key="12">
    <source>
        <dbReference type="ARBA" id="ARBA00023136"/>
    </source>
</evidence>
<feature type="compositionally biased region" description="Basic and acidic residues" evidence="21">
    <location>
        <begin position="789"/>
        <end position="799"/>
    </location>
</feature>
<dbReference type="InterPro" id="IPR041637">
    <property type="entry name" value="Caprin-1_dimer"/>
</dbReference>
<feature type="region of interest" description="Disordered" evidence="21">
    <location>
        <begin position="785"/>
        <end position="832"/>
    </location>
</feature>